<dbReference type="Proteomes" id="UP001196413">
    <property type="component" value="Unassembled WGS sequence"/>
</dbReference>
<protein>
    <submittedName>
        <fullName evidence="1">Uncharacterized protein</fullName>
    </submittedName>
</protein>
<dbReference type="AlphaFoldDB" id="A0AAD5MPB8"/>
<keyword evidence="2" id="KW-1185">Reference proteome</keyword>
<evidence type="ECO:0000313" key="2">
    <source>
        <dbReference type="Proteomes" id="UP001196413"/>
    </source>
</evidence>
<accession>A0AAD5MPB8</accession>
<proteinExistence type="predicted"/>
<evidence type="ECO:0000313" key="1">
    <source>
        <dbReference type="EMBL" id="KAJ1352327.1"/>
    </source>
</evidence>
<comment type="caution">
    <text evidence="1">The sequence shown here is derived from an EMBL/GenBank/DDBJ whole genome shotgun (WGS) entry which is preliminary data.</text>
</comment>
<dbReference type="EMBL" id="JAHQIW010001357">
    <property type="protein sequence ID" value="KAJ1352327.1"/>
    <property type="molecule type" value="Genomic_DNA"/>
</dbReference>
<name>A0AAD5MPB8_PARTN</name>
<organism evidence="1 2">
    <name type="scientific">Parelaphostrongylus tenuis</name>
    <name type="common">Meningeal worm</name>
    <dbReference type="NCBI Taxonomy" id="148309"/>
    <lineage>
        <taxon>Eukaryota</taxon>
        <taxon>Metazoa</taxon>
        <taxon>Ecdysozoa</taxon>
        <taxon>Nematoda</taxon>
        <taxon>Chromadorea</taxon>
        <taxon>Rhabditida</taxon>
        <taxon>Rhabditina</taxon>
        <taxon>Rhabditomorpha</taxon>
        <taxon>Strongyloidea</taxon>
        <taxon>Metastrongylidae</taxon>
        <taxon>Parelaphostrongylus</taxon>
    </lineage>
</organism>
<gene>
    <name evidence="1" type="ORF">KIN20_008639</name>
</gene>
<reference evidence="1" key="1">
    <citation type="submission" date="2021-06" db="EMBL/GenBank/DDBJ databases">
        <title>Parelaphostrongylus tenuis whole genome reference sequence.</title>
        <authorList>
            <person name="Garwood T.J."/>
            <person name="Larsen P.A."/>
            <person name="Fountain-Jones N.M."/>
            <person name="Garbe J.R."/>
            <person name="Macchietto M.G."/>
            <person name="Kania S.A."/>
            <person name="Gerhold R.W."/>
            <person name="Richards J.E."/>
            <person name="Wolf T.M."/>
        </authorList>
    </citation>
    <scope>NUCLEOTIDE SEQUENCE</scope>
    <source>
        <strain evidence="1">MNPRO001-30</strain>
        <tissue evidence="1">Meninges</tissue>
    </source>
</reference>
<sequence>MDEADERNVGPLSTTRLPVERLFTMILKRVLVVEQDLHLSSVISDLSLCTRTAY</sequence>